<gene>
    <name evidence="1" type="ORF">D3H55_20210</name>
</gene>
<reference evidence="1 2" key="1">
    <citation type="submission" date="2018-09" db="EMBL/GenBank/DDBJ databases">
        <title>Bacillus saliacetes sp. nov., isolated from Thai shrimp paste (Ka-pi).</title>
        <authorList>
            <person name="Daroonpunt R."/>
            <person name="Tanasupawat S."/>
            <person name="Yiamsombut S."/>
        </authorList>
    </citation>
    <scope>NUCLEOTIDE SEQUENCE [LARGE SCALE GENOMIC DNA]</scope>
    <source>
        <strain evidence="1 2">SKP7-4</strain>
    </source>
</reference>
<dbReference type="EMBL" id="QXIR01000037">
    <property type="protein sequence ID" value="RIW29045.1"/>
    <property type="molecule type" value="Genomic_DNA"/>
</dbReference>
<accession>A0A3A1QUJ7</accession>
<evidence type="ECO:0000313" key="2">
    <source>
        <dbReference type="Proteomes" id="UP000265801"/>
    </source>
</evidence>
<dbReference type="Proteomes" id="UP000265801">
    <property type="component" value="Unassembled WGS sequence"/>
</dbReference>
<dbReference type="AlphaFoldDB" id="A0A3A1QUJ7"/>
<proteinExistence type="predicted"/>
<comment type="caution">
    <text evidence="1">The sequence shown here is derived from an EMBL/GenBank/DDBJ whole genome shotgun (WGS) entry which is preliminary data.</text>
</comment>
<name>A0A3A1QUJ7_9BACI</name>
<keyword evidence="2" id="KW-1185">Reference proteome</keyword>
<sequence>MIRKGAAPAMGCAFSLSKWLFSHILLLSEKFQVPDFPPVYKGFTLEKERAALFFPSHRGFYDEIPEY</sequence>
<organism evidence="1 2">
    <name type="scientific">Bacillus salacetis</name>
    <dbReference type="NCBI Taxonomy" id="2315464"/>
    <lineage>
        <taxon>Bacteria</taxon>
        <taxon>Bacillati</taxon>
        <taxon>Bacillota</taxon>
        <taxon>Bacilli</taxon>
        <taxon>Bacillales</taxon>
        <taxon>Bacillaceae</taxon>
        <taxon>Bacillus</taxon>
    </lineage>
</organism>
<evidence type="ECO:0000313" key="1">
    <source>
        <dbReference type="EMBL" id="RIW29045.1"/>
    </source>
</evidence>
<protein>
    <submittedName>
        <fullName evidence="1">Uncharacterized protein</fullName>
    </submittedName>
</protein>